<evidence type="ECO:0000256" key="3">
    <source>
        <dbReference type="ARBA" id="ARBA00022989"/>
    </source>
</evidence>
<comment type="subcellular location">
    <subcellularLocation>
        <location evidence="1">Membrane</location>
        <topology evidence="1">Multi-pass membrane protein</topology>
    </subcellularLocation>
</comment>
<organism evidence="9 10">
    <name type="scientific">Phlyctema vagabunda</name>
    <dbReference type="NCBI Taxonomy" id="108571"/>
    <lineage>
        <taxon>Eukaryota</taxon>
        <taxon>Fungi</taxon>
        <taxon>Dikarya</taxon>
        <taxon>Ascomycota</taxon>
        <taxon>Pezizomycotina</taxon>
        <taxon>Leotiomycetes</taxon>
        <taxon>Helotiales</taxon>
        <taxon>Dermateaceae</taxon>
        <taxon>Phlyctema</taxon>
    </lineage>
</organism>
<dbReference type="InterPro" id="IPR049452">
    <property type="entry name" value="Anoctamin_TM"/>
</dbReference>
<sequence>MASVKSLYEPDANAGNALHSNFDVDYVIDYRFATTGKEKAEAQFTKLVEALNDVGLATEVRAGDNVGLLIFVKVASERHLKGEVYRSRVQDWLYGVRTSAPEKDMQKSLGDEPVTDAERLRLVYLLITKPRNEGGAGITPKIGEWAGVESIFALHDHTFNKAWVKHLSSKYLLDVQDLTDIKDRFGEKIAFYFTFLQSYFMFLVFPAVFGFSSWVILGQFSPIYAIINCLWCVIFIEYWKKQQTDLSVEWGVRGVSKITQKRPNFKHESVMNDPVTGEEIKVYSPMKRLGRQLLQVPFAMAAAVVLGSLIATCFGIEIFISEVYDGPFKSYLVFLPTVILTTVMPTLSAALTGFAAKLTDIENYETNDAHEAAMVQKVFVLNFITSFLPLFLTAFVYVPFAQIIVPHLDVFQLAVKPFAENEKQIATPKAGFQINPDRLKKQVIYFTVTAQIVNFALEIVVPYVKRKVFHKVKEVKASRAAKQGGSSEDSTAFDHPEESAFLTRVRNEAELDIYDVTSDFREMVVQFGYLSLFSVVWPLVGVSFLVNNWIELRGDALKITLETQRPVPWRADSIGPWLEALGFLAWLGSLTSAALVYLFSGDGLGPAGTPWDIKAWGLLLTMFFSEHIYLAVQLGVRKALSKLDSPGLQKERAERFAVRRQYLEESLGQEAAEKAASGGIQTGEKISRSTLEDEARESTLRGHGSPEERFWQRQRGQAESIAVGRKLIAKAAPSETKKEL</sequence>
<feature type="transmembrane region" description="Helical" evidence="6">
    <location>
        <begin position="580"/>
        <end position="601"/>
    </location>
</feature>
<evidence type="ECO:0000313" key="10">
    <source>
        <dbReference type="Proteomes" id="UP001629113"/>
    </source>
</evidence>
<feature type="transmembrane region" description="Helical" evidence="6">
    <location>
        <begin position="296"/>
        <end position="320"/>
    </location>
</feature>
<evidence type="ECO:0000256" key="4">
    <source>
        <dbReference type="ARBA" id="ARBA00023136"/>
    </source>
</evidence>
<feature type="compositionally biased region" description="Basic and acidic residues" evidence="5">
    <location>
        <begin position="685"/>
        <end position="711"/>
    </location>
</feature>
<evidence type="ECO:0000256" key="6">
    <source>
        <dbReference type="SAM" id="Phobius"/>
    </source>
</evidence>
<comment type="caution">
    <text evidence="9">The sequence shown here is derived from an EMBL/GenBank/DDBJ whole genome shotgun (WGS) entry which is preliminary data.</text>
</comment>
<dbReference type="Proteomes" id="UP001629113">
    <property type="component" value="Unassembled WGS sequence"/>
</dbReference>
<feature type="transmembrane region" description="Helical" evidence="6">
    <location>
        <begin position="443"/>
        <end position="464"/>
    </location>
</feature>
<protein>
    <submittedName>
        <fullName evidence="9">Plasma membrane channel protein</fullName>
    </submittedName>
</protein>
<dbReference type="EMBL" id="JBFCZG010000007">
    <property type="protein sequence ID" value="KAL3420139.1"/>
    <property type="molecule type" value="Genomic_DNA"/>
</dbReference>
<keyword evidence="2 6" id="KW-0812">Transmembrane</keyword>
<dbReference type="InterPro" id="IPR007632">
    <property type="entry name" value="Anoctamin"/>
</dbReference>
<feature type="domain" description="Anoctamin transmembrane" evidence="7">
    <location>
        <begin position="181"/>
        <end position="654"/>
    </location>
</feature>
<feature type="transmembrane region" description="Helical" evidence="6">
    <location>
        <begin position="332"/>
        <end position="358"/>
    </location>
</feature>
<evidence type="ECO:0000259" key="8">
    <source>
        <dbReference type="Pfam" id="PF20877"/>
    </source>
</evidence>
<accession>A0ABR4P9Z2</accession>
<feature type="transmembrane region" description="Helical" evidence="6">
    <location>
        <begin position="222"/>
        <end position="239"/>
    </location>
</feature>
<feature type="domain" description="Anoctamin alpha-beta plait" evidence="8">
    <location>
        <begin position="23"/>
        <end position="148"/>
    </location>
</feature>
<dbReference type="Pfam" id="PF04547">
    <property type="entry name" value="Anoctamin"/>
    <property type="match status" value="1"/>
</dbReference>
<reference evidence="9 10" key="1">
    <citation type="submission" date="2024-06" db="EMBL/GenBank/DDBJ databases">
        <title>Complete genome of Phlyctema vagabunda strain 19-DSS-EL-015.</title>
        <authorList>
            <person name="Fiorenzani C."/>
        </authorList>
    </citation>
    <scope>NUCLEOTIDE SEQUENCE [LARGE SCALE GENOMIC DNA]</scope>
    <source>
        <strain evidence="9 10">19-DSS-EL-015</strain>
    </source>
</reference>
<name>A0ABR4P9Z2_9HELO</name>
<feature type="transmembrane region" description="Helical" evidence="6">
    <location>
        <begin position="189"/>
        <end position="216"/>
    </location>
</feature>
<keyword evidence="10" id="KW-1185">Reference proteome</keyword>
<dbReference type="Pfam" id="PF20877">
    <property type="entry name" value="Anoctamin_N"/>
    <property type="match status" value="1"/>
</dbReference>
<evidence type="ECO:0000256" key="2">
    <source>
        <dbReference type="ARBA" id="ARBA00022692"/>
    </source>
</evidence>
<evidence type="ECO:0000256" key="1">
    <source>
        <dbReference type="ARBA" id="ARBA00004141"/>
    </source>
</evidence>
<feature type="region of interest" description="Disordered" evidence="5">
    <location>
        <begin position="673"/>
        <end position="718"/>
    </location>
</feature>
<evidence type="ECO:0000256" key="5">
    <source>
        <dbReference type="SAM" id="MobiDB-lite"/>
    </source>
</evidence>
<keyword evidence="4 6" id="KW-0472">Membrane</keyword>
<feature type="transmembrane region" description="Helical" evidence="6">
    <location>
        <begin position="379"/>
        <end position="400"/>
    </location>
</feature>
<keyword evidence="3 6" id="KW-1133">Transmembrane helix</keyword>
<evidence type="ECO:0000259" key="7">
    <source>
        <dbReference type="Pfam" id="PF04547"/>
    </source>
</evidence>
<evidence type="ECO:0000313" key="9">
    <source>
        <dbReference type="EMBL" id="KAL3420139.1"/>
    </source>
</evidence>
<dbReference type="PANTHER" id="PTHR12308:SF73">
    <property type="entry name" value="ANOCTAMIN"/>
    <property type="match status" value="1"/>
</dbReference>
<gene>
    <name evidence="9" type="ORF">PVAG01_08638</name>
</gene>
<proteinExistence type="predicted"/>
<dbReference type="PANTHER" id="PTHR12308">
    <property type="entry name" value="ANOCTAMIN"/>
    <property type="match status" value="1"/>
</dbReference>
<dbReference type="InterPro" id="IPR049456">
    <property type="entry name" value="Anoctamin_N_fung"/>
</dbReference>